<evidence type="ECO:0000313" key="1">
    <source>
        <dbReference type="EMBL" id="GGP20898.1"/>
    </source>
</evidence>
<dbReference type="Proteomes" id="UP000610960">
    <property type="component" value="Unassembled WGS sequence"/>
</dbReference>
<reference evidence="1" key="2">
    <citation type="submission" date="2020-09" db="EMBL/GenBank/DDBJ databases">
        <authorList>
            <person name="Sun Q."/>
            <person name="Ohkuma M."/>
        </authorList>
    </citation>
    <scope>NUCLEOTIDE SEQUENCE</scope>
    <source>
        <strain evidence="1">JCM 10088</strain>
    </source>
</reference>
<gene>
    <name evidence="1" type="ORF">GCM10007981_10830</name>
</gene>
<sequence>MRGLHDSDLLLVTDGLGPIERLLIDELRSRGVTPFPLSLIDAELEPSRAAAAVLVGDAVKAYAVSALFERAANPPRAYELTINRLLLYRELGDKSPRPVVAFAPEPVSNAIRRRGLRYIGALTPSLGLDGAVTGWAGGKSVAEHRLYIDNPLAKVNVLIPEPASIVKARVIGGECSGCAGLEEQAIYAAERAGCVFCDVFLGVDGDEPPLVIGLNASIEVTSEAVHPLAAALARWLHG</sequence>
<proteinExistence type="predicted"/>
<accession>A0A830GYI0</accession>
<dbReference type="RefSeq" id="WP_188596391.1">
    <property type="nucleotide sequence ID" value="NZ_BMNL01000002.1"/>
</dbReference>
<protein>
    <submittedName>
        <fullName evidence="1">Uncharacterized protein</fullName>
    </submittedName>
</protein>
<dbReference type="OrthoDB" id="27287at2157"/>
<name>A0A830GYI0_9CREN</name>
<comment type="caution">
    <text evidence="1">The sequence shown here is derived from an EMBL/GenBank/DDBJ whole genome shotgun (WGS) entry which is preliminary data.</text>
</comment>
<organism evidence="1 2">
    <name type="scientific">Thermocladium modestius</name>
    <dbReference type="NCBI Taxonomy" id="62609"/>
    <lineage>
        <taxon>Archaea</taxon>
        <taxon>Thermoproteota</taxon>
        <taxon>Thermoprotei</taxon>
        <taxon>Thermoproteales</taxon>
        <taxon>Thermoproteaceae</taxon>
        <taxon>Thermocladium</taxon>
    </lineage>
</organism>
<evidence type="ECO:0000313" key="2">
    <source>
        <dbReference type="Proteomes" id="UP000610960"/>
    </source>
</evidence>
<dbReference type="EMBL" id="BMNL01000002">
    <property type="protein sequence ID" value="GGP20898.1"/>
    <property type="molecule type" value="Genomic_DNA"/>
</dbReference>
<reference evidence="1" key="1">
    <citation type="journal article" date="2014" name="Int. J. Syst. Evol. Microbiol.">
        <title>Complete genome sequence of Corynebacterium casei LMG S-19264T (=DSM 44701T), isolated from a smear-ripened cheese.</title>
        <authorList>
            <consortium name="US DOE Joint Genome Institute (JGI-PGF)"/>
            <person name="Walter F."/>
            <person name="Albersmeier A."/>
            <person name="Kalinowski J."/>
            <person name="Ruckert C."/>
        </authorList>
    </citation>
    <scope>NUCLEOTIDE SEQUENCE</scope>
    <source>
        <strain evidence="1">JCM 10088</strain>
    </source>
</reference>
<keyword evidence="2" id="KW-1185">Reference proteome</keyword>
<dbReference type="AlphaFoldDB" id="A0A830GYI0"/>